<comment type="caution">
    <text evidence="4">The sequence shown here is derived from an EMBL/GenBank/DDBJ whole genome shotgun (WGS) entry which is preliminary data.</text>
</comment>
<feature type="transmembrane region" description="Helical" evidence="2">
    <location>
        <begin position="21"/>
        <end position="45"/>
    </location>
</feature>
<evidence type="ECO:0000259" key="3">
    <source>
        <dbReference type="Pfam" id="PF01551"/>
    </source>
</evidence>
<dbReference type="GO" id="GO:0016787">
    <property type="term" value="F:hydrolase activity"/>
    <property type="evidence" value="ECO:0007669"/>
    <property type="project" value="UniProtKB-KW"/>
</dbReference>
<gene>
    <name evidence="4" type="ORF">V6256_07345</name>
</gene>
<dbReference type="EMBL" id="JBAKAZ010000021">
    <property type="protein sequence ID" value="MEL0629420.1"/>
    <property type="molecule type" value="Genomic_DNA"/>
</dbReference>
<dbReference type="CDD" id="cd12797">
    <property type="entry name" value="M23_peptidase"/>
    <property type="match status" value="1"/>
</dbReference>
<feature type="compositionally biased region" description="Acidic residues" evidence="1">
    <location>
        <begin position="143"/>
        <end position="152"/>
    </location>
</feature>
<evidence type="ECO:0000313" key="5">
    <source>
        <dbReference type="Proteomes" id="UP001369082"/>
    </source>
</evidence>
<evidence type="ECO:0000256" key="1">
    <source>
        <dbReference type="SAM" id="MobiDB-lite"/>
    </source>
</evidence>
<dbReference type="Pfam" id="PF01551">
    <property type="entry name" value="Peptidase_M23"/>
    <property type="match status" value="1"/>
</dbReference>
<dbReference type="Proteomes" id="UP001369082">
    <property type="component" value="Unassembled WGS sequence"/>
</dbReference>
<keyword evidence="2" id="KW-1133">Transmembrane helix</keyword>
<dbReference type="RefSeq" id="WP_341597428.1">
    <property type="nucleotide sequence ID" value="NZ_JBAKAZ010000021.1"/>
</dbReference>
<dbReference type="PANTHER" id="PTHR21666">
    <property type="entry name" value="PEPTIDASE-RELATED"/>
    <property type="match status" value="1"/>
</dbReference>
<name>A0ABU9GQ29_9GAMM</name>
<dbReference type="EC" id="3.4.-.-" evidence="4"/>
<evidence type="ECO:0000313" key="4">
    <source>
        <dbReference type="EMBL" id="MEL0629420.1"/>
    </source>
</evidence>
<keyword evidence="2" id="KW-0472">Membrane</keyword>
<accession>A0ABU9GQ29</accession>
<dbReference type="PANTHER" id="PTHR21666:SF270">
    <property type="entry name" value="MUREIN HYDROLASE ACTIVATOR ENVC"/>
    <property type="match status" value="1"/>
</dbReference>
<protein>
    <submittedName>
        <fullName evidence="4">M23 family metallopeptidase</fullName>
        <ecNumber evidence="4">3.4.-.-</ecNumber>
    </submittedName>
</protein>
<sequence length="394" mass="43550">MSITVIYRWKESKHKFSISRSNLILACVIAIAVLITGAWSLQYYYHQQLIKEKITSLKQREAVKQQYLDSIESYKSQQLNVLAEKIGQLEIQNIHLNSLGEQLIEKSAFPREEFKFDLPPDQAPENPSVSDNEQQVKPQVEENTLDTPEEADPQSKGDNAAQITSSEKEVTAKVAVSNTASQVEVQPDNRVPQTQQVKVTHDATANHNSFDHQPSTDLVNSSFTLIDNKISTLASQFNTTENILEQLEITYNSLHLINELYISGRPVPMEGSRLSSPYGVRTDPFTGKSRFHKGVDIAGHKGMPILATAAGVVITSEARPGYGYVIVVNHGNGLMTRYAHALSLIASVGEVVEKGQQIAVMGTTGRSTGPHVHYEVLKNGTQVNPINYINRSAS</sequence>
<feature type="domain" description="M23ase beta-sheet core" evidence="3">
    <location>
        <begin position="290"/>
        <end position="385"/>
    </location>
</feature>
<keyword evidence="4" id="KW-0378">Hydrolase</keyword>
<reference evidence="4 5" key="1">
    <citation type="submission" date="2024-02" db="EMBL/GenBank/DDBJ databases">
        <title>Bacteria isolated from the canopy kelp, Nereocystis luetkeana.</title>
        <authorList>
            <person name="Pfister C.A."/>
            <person name="Younker I.T."/>
            <person name="Light S.H."/>
        </authorList>
    </citation>
    <scope>NUCLEOTIDE SEQUENCE [LARGE SCALE GENOMIC DNA]</scope>
    <source>
        <strain evidence="4 5">TI.1.05</strain>
    </source>
</reference>
<dbReference type="InterPro" id="IPR050570">
    <property type="entry name" value="Cell_wall_metabolism_enzyme"/>
</dbReference>
<feature type="compositionally biased region" description="Polar residues" evidence="1">
    <location>
        <begin position="125"/>
        <end position="142"/>
    </location>
</feature>
<organism evidence="4 5">
    <name type="scientific">Psychromonas aquatilis</name>
    <dbReference type="NCBI Taxonomy" id="2005072"/>
    <lineage>
        <taxon>Bacteria</taxon>
        <taxon>Pseudomonadati</taxon>
        <taxon>Pseudomonadota</taxon>
        <taxon>Gammaproteobacteria</taxon>
        <taxon>Alteromonadales</taxon>
        <taxon>Psychromonadaceae</taxon>
        <taxon>Psychromonas</taxon>
    </lineage>
</organism>
<dbReference type="InterPro" id="IPR016047">
    <property type="entry name" value="M23ase_b-sheet_dom"/>
</dbReference>
<dbReference type="Gene3D" id="2.70.70.10">
    <property type="entry name" value="Glucose Permease (Domain IIA)"/>
    <property type="match status" value="1"/>
</dbReference>
<keyword evidence="5" id="KW-1185">Reference proteome</keyword>
<evidence type="ECO:0000256" key="2">
    <source>
        <dbReference type="SAM" id="Phobius"/>
    </source>
</evidence>
<proteinExistence type="predicted"/>
<dbReference type="SUPFAM" id="SSF51261">
    <property type="entry name" value="Duplicated hybrid motif"/>
    <property type="match status" value="1"/>
</dbReference>
<dbReference type="InterPro" id="IPR011055">
    <property type="entry name" value="Dup_hybrid_motif"/>
</dbReference>
<feature type="region of interest" description="Disordered" evidence="1">
    <location>
        <begin position="115"/>
        <end position="192"/>
    </location>
</feature>
<keyword evidence="2" id="KW-0812">Transmembrane</keyword>